<name>A0A7W6CPV1_9HYPH</name>
<reference evidence="1 2" key="1">
    <citation type="submission" date="2020-08" db="EMBL/GenBank/DDBJ databases">
        <title>Genomic Encyclopedia of Type Strains, Phase IV (KMG-IV): sequencing the most valuable type-strain genomes for metagenomic binning, comparative biology and taxonomic classification.</title>
        <authorList>
            <person name="Goeker M."/>
        </authorList>
    </citation>
    <scope>NUCLEOTIDE SEQUENCE [LARGE SCALE GENOMIC DNA]</scope>
    <source>
        <strain evidence="1 2">DSM 26575</strain>
    </source>
</reference>
<gene>
    <name evidence="1" type="ORF">GGQ67_000445</name>
</gene>
<dbReference type="EMBL" id="JACIDW010000001">
    <property type="protein sequence ID" value="MBB3962827.1"/>
    <property type="molecule type" value="Genomic_DNA"/>
</dbReference>
<dbReference type="AlphaFoldDB" id="A0A7W6CPV1"/>
<proteinExistence type="predicted"/>
<evidence type="ECO:0000313" key="1">
    <source>
        <dbReference type="EMBL" id="MBB3962827.1"/>
    </source>
</evidence>
<dbReference type="Proteomes" id="UP000582090">
    <property type="component" value="Unassembled WGS sequence"/>
</dbReference>
<sequence>MIFAEMAPTARPVSLEALSAAHMDEFAVANSVLDLEDRVIDQALQLEKKIDTVI</sequence>
<evidence type="ECO:0000313" key="2">
    <source>
        <dbReference type="Proteomes" id="UP000582090"/>
    </source>
</evidence>
<dbReference type="RefSeq" id="WP_183898534.1">
    <property type="nucleotide sequence ID" value="NZ_JACIDW010000001.1"/>
</dbReference>
<comment type="caution">
    <text evidence="1">The sequence shown here is derived from an EMBL/GenBank/DDBJ whole genome shotgun (WGS) entry which is preliminary data.</text>
</comment>
<accession>A0A7W6CPV1</accession>
<organism evidence="1 2">
    <name type="scientific">Rhizobium metallidurans</name>
    <dbReference type="NCBI Taxonomy" id="1265931"/>
    <lineage>
        <taxon>Bacteria</taxon>
        <taxon>Pseudomonadati</taxon>
        <taxon>Pseudomonadota</taxon>
        <taxon>Alphaproteobacteria</taxon>
        <taxon>Hyphomicrobiales</taxon>
        <taxon>Rhizobiaceae</taxon>
        <taxon>Rhizobium/Agrobacterium group</taxon>
        <taxon>Rhizobium</taxon>
    </lineage>
</organism>
<keyword evidence="2" id="KW-1185">Reference proteome</keyword>
<protein>
    <submittedName>
        <fullName evidence="1">Uncharacterized protein</fullName>
    </submittedName>
</protein>